<dbReference type="Proteomes" id="UP001437256">
    <property type="component" value="Unassembled WGS sequence"/>
</dbReference>
<feature type="domain" description="Histone deacetylase" evidence="2">
    <location>
        <begin position="120"/>
        <end position="427"/>
    </location>
</feature>
<keyword evidence="3" id="KW-0378">Hydrolase</keyword>
<proteinExistence type="predicted"/>
<accession>A0ABR3A2S3</accession>
<evidence type="ECO:0000313" key="3">
    <source>
        <dbReference type="EMBL" id="KAL0067840.1"/>
    </source>
</evidence>
<sequence length="588" mass="63697">MVSSSRTAIFIQDDCYKHKYIRSKDTSNIVERPERLKAVKLGLATALSRLEEVFQPNSGDSSQKDTVADDLVAALDRMKLDSKTNSSFGSVSVFHSSASILLLGNPAVKYIHGDIEGDVYLEKVVKWAKESTEKVGRGESEIPEGLPQGDLYLCPESISAMEGALGTVCEAVDTVITGQVPTPSPSSESSNEQLKRAFVAVRPPGHHCGEDTPCGFCFVNNVAVGAAHAHLKHGVNRVVIFDIDLHHGNGTQSIVWGINEESYRQTLEAEAGAPETKPGLKAYYGSIHDIMSFPCEDGKAELIQAASVSIHESHGQWIENIHLQSYEDEPSFHKLYEDKYSKLINKAEQFLDATGGPGDDVCGMDASEHEYTSMSRHGRKVPTSFFHRFTADTCRFADKYAKGRMISVLEGGYSDRALMSGALAHLCGMVDVPDETLMSEWWRLENLEKVEKLVKKRRNGRPSGVGTTTDAWVERTGEIFASMDTAGAAILAAAVRRAKAAVPAPTRVLRDRKTKTAESTPTTSPAKKAQAPTVKSEDLSDLSSPPDSDTDGTEPTGALEGGPIATNLPSKKLPRVILKLGPNPDPGS</sequence>
<keyword evidence="4" id="KW-1185">Reference proteome</keyword>
<dbReference type="InterPro" id="IPR053244">
    <property type="entry name" value="HDAC_HD_type_1"/>
</dbReference>
<evidence type="ECO:0000313" key="4">
    <source>
        <dbReference type="Proteomes" id="UP001437256"/>
    </source>
</evidence>
<dbReference type="PRINTS" id="PR01270">
    <property type="entry name" value="HDASUPER"/>
</dbReference>
<comment type="caution">
    <text evidence="3">The sequence shown here is derived from an EMBL/GenBank/DDBJ whole genome shotgun (WGS) entry which is preliminary data.</text>
</comment>
<dbReference type="InterPro" id="IPR037138">
    <property type="entry name" value="His_deacetylse_dom_sf"/>
</dbReference>
<dbReference type="EC" id="3.5.1.98" evidence="3"/>
<feature type="region of interest" description="Disordered" evidence="1">
    <location>
        <begin position="501"/>
        <end position="588"/>
    </location>
</feature>
<name>A0ABR3A2S3_9AGAR</name>
<dbReference type="CDD" id="cd09998">
    <property type="entry name" value="HDAC_Hos3"/>
    <property type="match status" value="1"/>
</dbReference>
<dbReference type="InterPro" id="IPR023696">
    <property type="entry name" value="Ureohydrolase_dom_sf"/>
</dbReference>
<dbReference type="Pfam" id="PF00850">
    <property type="entry name" value="Hist_deacetyl"/>
    <property type="match status" value="1"/>
</dbReference>
<organism evidence="3 4">
    <name type="scientific">Marasmius tenuissimus</name>
    <dbReference type="NCBI Taxonomy" id="585030"/>
    <lineage>
        <taxon>Eukaryota</taxon>
        <taxon>Fungi</taxon>
        <taxon>Dikarya</taxon>
        <taxon>Basidiomycota</taxon>
        <taxon>Agaricomycotina</taxon>
        <taxon>Agaricomycetes</taxon>
        <taxon>Agaricomycetidae</taxon>
        <taxon>Agaricales</taxon>
        <taxon>Marasmiineae</taxon>
        <taxon>Marasmiaceae</taxon>
        <taxon>Marasmius</taxon>
    </lineage>
</organism>
<feature type="compositionally biased region" description="Low complexity" evidence="1">
    <location>
        <begin position="541"/>
        <end position="557"/>
    </location>
</feature>
<gene>
    <name evidence="3" type="primary">HOS3</name>
    <name evidence="3" type="ORF">AAF712_005008</name>
</gene>
<evidence type="ECO:0000259" key="2">
    <source>
        <dbReference type="Pfam" id="PF00850"/>
    </source>
</evidence>
<dbReference type="InterPro" id="IPR023801">
    <property type="entry name" value="His_deacetylse_dom"/>
</dbReference>
<dbReference type="SUPFAM" id="SSF52768">
    <property type="entry name" value="Arginase/deacetylase"/>
    <property type="match status" value="1"/>
</dbReference>
<dbReference type="PANTHER" id="PTHR47558">
    <property type="entry name" value="HISTONE DEACETYLASE HOS3"/>
    <property type="match status" value="1"/>
</dbReference>
<protein>
    <submittedName>
        <fullName evidence="3">Histone deacetylase</fullName>
        <ecNumber evidence="3">3.5.1.98</ecNumber>
    </submittedName>
</protein>
<dbReference type="PANTHER" id="PTHR47558:SF1">
    <property type="entry name" value="HISTONE DEACETYLASE HOS3"/>
    <property type="match status" value="1"/>
</dbReference>
<dbReference type="EMBL" id="JBBXMP010000022">
    <property type="protein sequence ID" value="KAL0067840.1"/>
    <property type="molecule type" value="Genomic_DNA"/>
</dbReference>
<dbReference type="InterPro" id="IPR000286">
    <property type="entry name" value="HDACs"/>
</dbReference>
<dbReference type="Gene3D" id="3.40.800.20">
    <property type="entry name" value="Histone deacetylase domain"/>
    <property type="match status" value="1"/>
</dbReference>
<evidence type="ECO:0000256" key="1">
    <source>
        <dbReference type="SAM" id="MobiDB-lite"/>
    </source>
</evidence>
<reference evidence="3 4" key="1">
    <citation type="submission" date="2024-05" db="EMBL/GenBank/DDBJ databases">
        <title>A draft genome resource for the thread blight pathogen Marasmius tenuissimus strain MS-2.</title>
        <authorList>
            <person name="Yulfo-Soto G.E."/>
            <person name="Baruah I.K."/>
            <person name="Amoako-Attah I."/>
            <person name="Bukari Y."/>
            <person name="Meinhardt L.W."/>
            <person name="Bailey B.A."/>
            <person name="Cohen S.P."/>
        </authorList>
    </citation>
    <scope>NUCLEOTIDE SEQUENCE [LARGE SCALE GENOMIC DNA]</scope>
    <source>
        <strain evidence="3 4">MS-2</strain>
    </source>
</reference>
<dbReference type="GO" id="GO:0141221">
    <property type="term" value="F:histone deacetylase activity, hydrolytic mechanism"/>
    <property type="evidence" value="ECO:0007669"/>
    <property type="project" value="UniProtKB-EC"/>
</dbReference>